<evidence type="ECO:0000313" key="3">
    <source>
        <dbReference type="EMBL" id="BBY26932.1"/>
    </source>
</evidence>
<protein>
    <recommendedName>
        <fullName evidence="5">Chitin-binding protein</fullName>
    </recommendedName>
</protein>
<gene>
    <name evidence="3" type="ORF">MSEDJ_10280</name>
</gene>
<dbReference type="RefSeq" id="WP_163795892.1">
    <property type="nucleotide sequence ID" value="NZ_AP022588.1"/>
</dbReference>
<feature type="region of interest" description="Disordered" evidence="1">
    <location>
        <begin position="28"/>
        <end position="93"/>
    </location>
</feature>
<dbReference type="Proteomes" id="UP000467193">
    <property type="component" value="Chromosome"/>
</dbReference>
<evidence type="ECO:0008006" key="5">
    <source>
        <dbReference type="Google" id="ProtNLM"/>
    </source>
</evidence>
<dbReference type="AlphaFoldDB" id="A0A7I7QKX8"/>
<feature type="signal peptide" evidence="2">
    <location>
        <begin position="1"/>
        <end position="22"/>
    </location>
</feature>
<feature type="chain" id="PRO_5039686904" description="Chitin-binding protein" evidence="2">
    <location>
        <begin position="23"/>
        <end position="112"/>
    </location>
</feature>
<keyword evidence="4" id="KW-1185">Reference proteome</keyword>
<organism evidence="3 4">
    <name type="scientific">Mycolicibacterium sediminis</name>
    <dbReference type="NCBI Taxonomy" id="1286180"/>
    <lineage>
        <taxon>Bacteria</taxon>
        <taxon>Bacillati</taxon>
        <taxon>Actinomycetota</taxon>
        <taxon>Actinomycetes</taxon>
        <taxon>Mycobacteriales</taxon>
        <taxon>Mycobacteriaceae</taxon>
        <taxon>Mycolicibacterium</taxon>
    </lineage>
</organism>
<dbReference type="EMBL" id="AP022588">
    <property type="protein sequence ID" value="BBY26932.1"/>
    <property type="molecule type" value="Genomic_DNA"/>
</dbReference>
<evidence type="ECO:0000256" key="1">
    <source>
        <dbReference type="SAM" id="MobiDB-lite"/>
    </source>
</evidence>
<sequence length="112" mass="11458">MMLRKVLAGAALVGGLTSGAMGLGAASAIAEPAPPPAPGQPAPPPPPPPGQMWHPGPPPPAAPPAEPNVGQPPAWAPPKPVDPSWANGQPQVWDQGWNHWGVWQNGVFIPTY</sequence>
<accession>A0A7I7QKX8</accession>
<evidence type="ECO:0000256" key="2">
    <source>
        <dbReference type="SAM" id="SignalP"/>
    </source>
</evidence>
<proteinExistence type="predicted"/>
<name>A0A7I7QKX8_9MYCO</name>
<reference evidence="3 4" key="1">
    <citation type="journal article" date="2019" name="Emerg. Microbes Infect.">
        <title>Comprehensive subspecies identification of 175 nontuberculous mycobacteria species based on 7547 genomic profiles.</title>
        <authorList>
            <person name="Matsumoto Y."/>
            <person name="Kinjo T."/>
            <person name="Motooka D."/>
            <person name="Nabeya D."/>
            <person name="Jung N."/>
            <person name="Uechi K."/>
            <person name="Horii T."/>
            <person name="Iida T."/>
            <person name="Fujita J."/>
            <person name="Nakamura S."/>
        </authorList>
    </citation>
    <scope>NUCLEOTIDE SEQUENCE [LARGE SCALE GENOMIC DNA]</scope>
    <source>
        <strain evidence="3 4">JCM 17899</strain>
    </source>
</reference>
<feature type="compositionally biased region" description="Pro residues" evidence="1">
    <location>
        <begin position="32"/>
        <end position="66"/>
    </location>
</feature>
<evidence type="ECO:0000313" key="4">
    <source>
        <dbReference type="Proteomes" id="UP000467193"/>
    </source>
</evidence>
<dbReference type="KEGG" id="msei:MSEDJ_10280"/>
<keyword evidence="2" id="KW-0732">Signal</keyword>